<keyword evidence="3" id="KW-1185">Reference proteome</keyword>
<dbReference type="GO" id="GO:0016746">
    <property type="term" value="F:acyltransferase activity"/>
    <property type="evidence" value="ECO:0007669"/>
    <property type="project" value="UniProtKB-KW"/>
</dbReference>
<feature type="domain" description="N-acetyltransferase" evidence="1">
    <location>
        <begin position="2"/>
        <end position="167"/>
    </location>
</feature>
<dbReference type="RefSeq" id="WP_407346882.1">
    <property type="nucleotide sequence ID" value="NZ_CP136864.1"/>
</dbReference>
<evidence type="ECO:0000313" key="3">
    <source>
        <dbReference type="Proteomes" id="UP001626537"/>
    </source>
</evidence>
<organism evidence="2 3">
    <name type="scientific">Congregibacter variabilis</name>
    <dbReference type="NCBI Taxonomy" id="3081200"/>
    <lineage>
        <taxon>Bacteria</taxon>
        <taxon>Pseudomonadati</taxon>
        <taxon>Pseudomonadota</taxon>
        <taxon>Gammaproteobacteria</taxon>
        <taxon>Cellvibrionales</taxon>
        <taxon>Halieaceae</taxon>
        <taxon>Congregibacter</taxon>
    </lineage>
</organism>
<dbReference type="PIRSF" id="PIRSF028520">
    <property type="entry name" value="UCP028520"/>
    <property type="match status" value="1"/>
</dbReference>
<accession>A0ABZ0HZT8</accession>
<proteinExistence type="predicted"/>
<dbReference type="InterPro" id="IPR016181">
    <property type="entry name" value="Acyl_CoA_acyltransferase"/>
</dbReference>
<protein>
    <submittedName>
        <fullName evidence="2">GNAT family N-acetyltransferase</fullName>
        <ecNumber evidence="2">2.3.1.-</ecNumber>
    </submittedName>
</protein>
<gene>
    <name evidence="2" type="ORF">R0135_10920</name>
</gene>
<sequence>MIAIRDIAAHDFKQVIALNESEVLQTSPMDEDHLRSLVTLSSVHRVATVDEVVVAFLIAIASDAPYQNDNYRWFSERFSNFLYVDRVVVRADFSGRGVGGRLYADMFDLAQSQGIEVITCEYSIDPPNPASRAFHSRFGFAEVGSHWVSKHSKKVSLQALNMQAAQHHPAYGSAES</sequence>
<keyword evidence="2" id="KW-0808">Transferase</keyword>
<reference evidence="2 3" key="1">
    <citation type="submission" date="2023-10" db="EMBL/GenBank/DDBJ databases">
        <title>Two novel species belonging to the OM43/NOR5 clade.</title>
        <authorList>
            <person name="Park M."/>
        </authorList>
    </citation>
    <scope>NUCLEOTIDE SEQUENCE [LARGE SCALE GENOMIC DNA]</scope>
    <source>
        <strain evidence="2 3">IMCC43200</strain>
    </source>
</reference>
<keyword evidence="2" id="KW-0012">Acyltransferase</keyword>
<evidence type="ECO:0000259" key="1">
    <source>
        <dbReference type="PROSITE" id="PS51186"/>
    </source>
</evidence>
<dbReference type="InterPro" id="IPR000182">
    <property type="entry name" value="GNAT_dom"/>
</dbReference>
<dbReference type="SUPFAM" id="SSF55729">
    <property type="entry name" value="Acyl-CoA N-acyltransferases (Nat)"/>
    <property type="match status" value="1"/>
</dbReference>
<dbReference type="EC" id="2.3.1.-" evidence="2"/>
<dbReference type="EMBL" id="CP136864">
    <property type="protein sequence ID" value="WOJ92297.1"/>
    <property type="molecule type" value="Genomic_DNA"/>
</dbReference>
<name>A0ABZ0HZT8_9GAMM</name>
<dbReference type="Proteomes" id="UP001626537">
    <property type="component" value="Chromosome"/>
</dbReference>
<dbReference type="Gene3D" id="3.40.630.30">
    <property type="match status" value="1"/>
</dbReference>
<dbReference type="Pfam" id="PF00583">
    <property type="entry name" value="Acetyltransf_1"/>
    <property type="match status" value="1"/>
</dbReference>
<evidence type="ECO:0000313" key="2">
    <source>
        <dbReference type="EMBL" id="WOJ92297.1"/>
    </source>
</evidence>
<dbReference type="PROSITE" id="PS51186">
    <property type="entry name" value="GNAT"/>
    <property type="match status" value="1"/>
</dbReference>
<dbReference type="InterPro" id="IPR016890">
    <property type="entry name" value="UCP028520"/>
</dbReference>